<evidence type="ECO:0000313" key="2">
    <source>
        <dbReference type="Proteomes" id="UP000243136"/>
    </source>
</evidence>
<proteinExistence type="predicted"/>
<dbReference type="SUPFAM" id="SSF51197">
    <property type="entry name" value="Clavaminate synthase-like"/>
    <property type="match status" value="1"/>
</dbReference>
<dbReference type="EMBL" id="CP022388">
    <property type="protein sequence ID" value="ATA92060.1"/>
    <property type="molecule type" value="Genomic_DNA"/>
</dbReference>
<reference evidence="2" key="1">
    <citation type="submission" date="2017-06" db="EMBL/GenBank/DDBJ databases">
        <title>Capnocytophaga spp. assemblies.</title>
        <authorList>
            <person name="Gulvik C.A."/>
        </authorList>
    </citation>
    <scope>NUCLEOTIDE SEQUENCE [LARGE SCALE GENOMIC DNA]</scope>
    <source>
        <strain evidence="2">H5594</strain>
    </source>
</reference>
<dbReference type="AlphaFoldDB" id="A0A250G3U9"/>
<evidence type="ECO:0008006" key="3">
    <source>
        <dbReference type="Google" id="ProtNLM"/>
    </source>
</evidence>
<accession>A0A250G3U9</accession>
<gene>
    <name evidence="1" type="ORF">CGC56_07785</name>
</gene>
<dbReference type="NCBIfam" id="TIGR00022">
    <property type="entry name" value="YhcH/YjgK/YiaL family protein"/>
    <property type="match status" value="1"/>
</dbReference>
<organism evidence="1 2">
    <name type="scientific">Capnocytophaga canimorsus</name>
    <dbReference type="NCBI Taxonomy" id="28188"/>
    <lineage>
        <taxon>Bacteria</taxon>
        <taxon>Pseudomonadati</taxon>
        <taxon>Bacteroidota</taxon>
        <taxon>Flavobacteriia</taxon>
        <taxon>Flavobacteriales</taxon>
        <taxon>Flavobacteriaceae</taxon>
        <taxon>Capnocytophaga</taxon>
    </lineage>
</organism>
<dbReference type="Proteomes" id="UP000243136">
    <property type="component" value="Chromosome"/>
</dbReference>
<dbReference type="GO" id="GO:0005829">
    <property type="term" value="C:cytosol"/>
    <property type="evidence" value="ECO:0007669"/>
    <property type="project" value="TreeGrafter"/>
</dbReference>
<dbReference type="RefSeq" id="WP_095917413.1">
    <property type="nucleotide sequence ID" value="NZ_CP022388.1"/>
</dbReference>
<dbReference type="Pfam" id="PF04074">
    <property type="entry name" value="DUF386"/>
    <property type="match status" value="1"/>
</dbReference>
<dbReference type="PANTHER" id="PTHR34986">
    <property type="entry name" value="EVOLVED BETA-GALACTOSIDASE SUBUNIT BETA"/>
    <property type="match status" value="1"/>
</dbReference>
<sequence length="155" mass="18184">MIYDAINHWELYFKNPIFREIFNNLKTLDAQTPDGIYFACEQYQIRVMTYQTKEIPTIIESHQKEVDIHVVLAGEERIKLFGRKDVIVTNPYDAEKDCQFYKAVNPPVIDLHLTPKNMAVLFPQDIHQPQFIAETKSQTIKKVVVKVKEFVFGEH</sequence>
<dbReference type="PANTHER" id="PTHR34986:SF1">
    <property type="entry name" value="PROTEIN YIAL"/>
    <property type="match status" value="1"/>
</dbReference>
<evidence type="ECO:0000313" key="1">
    <source>
        <dbReference type="EMBL" id="ATA92060.1"/>
    </source>
</evidence>
<protein>
    <recommendedName>
        <fullName evidence="3">YhcH/YjgK/YiaL family protein</fullName>
    </recommendedName>
</protein>
<dbReference type="InterPro" id="IPR037012">
    <property type="entry name" value="NanQ/TabA/YiaL_sf"/>
</dbReference>
<dbReference type="InterPro" id="IPR004375">
    <property type="entry name" value="NanQ/TabA/YiaL"/>
</dbReference>
<dbReference type="Gene3D" id="2.60.120.370">
    <property type="entry name" value="YhcH/YjgK/YiaL"/>
    <property type="match status" value="1"/>
</dbReference>
<name>A0A250G3U9_9FLAO</name>